<dbReference type="InterPro" id="IPR019949">
    <property type="entry name" value="CmoO-like"/>
</dbReference>
<evidence type="ECO:0000313" key="3">
    <source>
        <dbReference type="EMBL" id="SEG64803.1"/>
    </source>
</evidence>
<dbReference type="EMBL" id="FNUT01000012">
    <property type="protein sequence ID" value="SEG64803.1"/>
    <property type="molecule type" value="Genomic_DNA"/>
</dbReference>
<dbReference type="PANTHER" id="PTHR30137:SF6">
    <property type="entry name" value="LUCIFERASE-LIKE MONOOXYGENASE"/>
    <property type="match status" value="1"/>
</dbReference>
<dbReference type="AlphaFoldDB" id="A0A1H6BVV5"/>
<dbReference type="OrthoDB" id="9780518at2"/>
<name>A0A1H6BVV5_9SPHI</name>
<dbReference type="CDD" id="cd00347">
    <property type="entry name" value="Flavin_utilizing_monoxygenases"/>
    <property type="match status" value="1"/>
</dbReference>
<dbReference type="Gene3D" id="3.20.20.30">
    <property type="entry name" value="Luciferase-like domain"/>
    <property type="match status" value="1"/>
</dbReference>
<dbReference type="Pfam" id="PF00296">
    <property type="entry name" value="Bac_luciferase"/>
    <property type="match status" value="1"/>
</dbReference>
<accession>A0A1H6BVV5</accession>
<dbReference type="NCBIfam" id="TIGR03558">
    <property type="entry name" value="oxido_grp_1"/>
    <property type="match status" value="1"/>
</dbReference>
<dbReference type="InterPro" id="IPR011251">
    <property type="entry name" value="Luciferase-like_dom"/>
</dbReference>
<reference evidence="4" key="1">
    <citation type="submission" date="2016-10" db="EMBL/GenBank/DDBJ databases">
        <authorList>
            <person name="Varghese N."/>
            <person name="Submissions S."/>
        </authorList>
    </citation>
    <scope>NUCLEOTIDE SEQUENCE [LARGE SCALE GENOMIC DNA]</scope>
    <source>
        <strain evidence="4">DSM 22361</strain>
    </source>
</reference>
<evidence type="ECO:0000313" key="4">
    <source>
        <dbReference type="Proteomes" id="UP000236731"/>
    </source>
</evidence>
<sequence>MKNNIVLSVLDIGPIRENQTSSQAFSSMTDLAQHAEELGYNRFWVAEHHNASACVAGSTSVIAGAIAGKIKAMNTGGYVLLPHYTPFLVAEQSATLEAFYPGRIDLCIGGATGTDSLTTALIRGGRMNANQDYAEMIQQTLLLLQEGGADFYAENKKYHFSVMNGANSKPSVWLMGASEQEAIIAAELGIGFALPFHVTADYRGAEVIQVYRDNFKASTFFQEPKASATAIAVVGESQQEAERLAIAHLQTLGAFRSGELKGLQPLSENISAEMFSSKYRAMTEHMRLTWAIGNAEKVVQKLNEIIDVLKPDELMISPMNPSSKFDDPNLSQARVGALEAIAKGFGMV</sequence>
<organism evidence="3 4">
    <name type="scientific">Sphingobacterium lactis</name>
    <dbReference type="NCBI Taxonomy" id="797291"/>
    <lineage>
        <taxon>Bacteria</taxon>
        <taxon>Pseudomonadati</taxon>
        <taxon>Bacteroidota</taxon>
        <taxon>Sphingobacteriia</taxon>
        <taxon>Sphingobacteriales</taxon>
        <taxon>Sphingobacteriaceae</taxon>
        <taxon>Sphingobacterium</taxon>
    </lineage>
</organism>
<dbReference type="SUPFAM" id="SSF51679">
    <property type="entry name" value="Bacterial luciferase-like"/>
    <property type="match status" value="1"/>
</dbReference>
<dbReference type="GO" id="GO:0016705">
    <property type="term" value="F:oxidoreductase activity, acting on paired donors, with incorporation or reduction of molecular oxygen"/>
    <property type="evidence" value="ECO:0007669"/>
    <property type="project" value="InterPro"/>
</dbReference>
<keyword evidence="4" id="KW-1185">Reference proteome</keyword>
<feature type="domain" description="Luciferase-like" evidence="2">
    <location>
        <begin position="18"/>
        <end position="305"/>
    </location>
</feature>
<dbReference type="Proteomes" id="UP000236731">
    <property type="component" value="Unassembled WGS sequence"/>
</dbReference>
<gene>
    <name evidence="3" type="ORF">SAMN05421877_1126</name>
</gene>
<dbReference type="PANTHER" id="PTHR30137">
    <property type="entry name" value="LUCIFERASE-LIKE MONOOXYGENASE"/>
    <property type="match status" value="1"/>
</dbReference>
<dbReference type="InterPro" id="IPR036661">
    <property type="entry name" value="Luciferase-like_sf"/>
</dbReference>
<proteinExistence type="predicted"/>
<comment type="similarity">
    <text evidence="1">To bacterial alkanal monooxygenase alpha and beta chains.</text>
</comment>
<evidence type="ECO:0000256" key="1">
    <source>
        <dbReference type="ARBA" id="ARBA00007789"/>
    </source>
</evidence>
<protein>
    <submittedName>
        <fullName evidence="3">Luciferase family oxidoreductase, group 1</fullName>
    </submittedName>
</protein>
<evidence type="ECO:0000259" key="2">
    <source>
        <dbReference type="Pfam" id="PF00296"/>
    </source>
</evidence>
<dbReference type="RefSeq" id="WP_103907413.1">
    <property type="nucleotide sequence ID" value="NZ_CP049246.1"/>
</dbReference>
<dbReference type="InterPro" id="IPR050766">
    <property type="entry name" value="Bact_Lucif_Oxidored"/>
</dbReference>
<dbReference type="GO" id="GO:0005829">
    <property type="term" value="C:cytosol"/>
    <property type="evidence" value="ECO:0007669"/>
    <property type="project" value="TreeGrafter"/>
</dbReference>